<keyword evidence="9" id="KW-1185">Reference proteome</keyword>
<keyword evidence="4" id="KW-0547">Nucleotide-binding</keyword>
<dbReference type="Gramene" id="OGLUM02G13240.1">
    <property type="protein sequence ID" value="OGLUM02G13240.1"/>
    <property type="gene ID" value="OGLUM02G13240"/>
</dbReference>
<name>A0A0D9YQW2_9ORYZ</name>
<dbReference type="HOGENOM" id="CLU_000837_29_1_1"/>
<dbReference type="EnsemblPlants" id="OGLUM02G13240.1">
    <property type="protein sequence ID" value="OGLUM02G13240.1"/>
    <property type="gene ID" value="OGLUM02G13240"/>
</dbReference>
<evidence type="ECO:0008006" key="10">
    <source>
        <dbReference type="Google" id="ProtNLM"/>
    </source>
</evidence>
<reference evidence="8" key="2">
    <citation type="submission" date="2018-05" db="EMBL/GenBank/DDBJ databases">
        <title>OgluRS3 (Oryza glumaepatula Reference Sequence Version 3).</title>
        <authorList>
            <person name="Zhang J."/>
            <person name="Kudrna D."/>
            <person name="Lee S."/>
            <person name="Talag J."/>
            <person name="Welchert J."/>
            <person name="Wing R.A."/>
        </authorList>
    </citation>
    <scope>NUCLEOTIDE SEQUENCE [LARGE SCALE GENOMIC DNA]</scope>
</reference>
<dbReference type="AlphaFoldDB" id="A0A0D9YQW2"/>
<evidence type="ECO:0000256" key="2">
    <source>
        <dbReference type="ARBA" id="ARBA00022614"/>
    </source>
</evidence>
<accession>A0A0D9YQW2</accession>
<evidence type="ECO:0000313" key="9">
    <source>
        <dbReference type="Proteomes" id="UP000026961"/>
    </source>
</evidence>
<reference evidence="8" key="1">
    <citation type="submission" date="2015-04" db="UniProtKB">
        <authorList>
            <consortium name="EnsemblPlants"/>
        </authorList>
    </citation>
    <scope>IDENTIFICATION</scope>
</reference>
<comment type="similarity">
    <text evidence="1">Belongs to the disease resistance NB-LRR family.</text>
</comment>
<keyword evidence="5" id="KW-0611">Plant defense</keyword>
<dbReference type="PANTHER" id="PTHR19338:SF48">
    <property type="entry name" value="OS12G0166600 PROTEIN"/>
    <property type="match status" value="1"/>
</dbReference>
<dbReference type="InterPro" id="IPR027417">
    <property type="entry name" value="P-loop_NTPase"/>
</dbReference>
<protein>
    <recommendedName>
        <fullName evidence="10">Rx N-terminal domain-containing protein</fullName>
    </recommendedName>
</protein>
<keyword evidence="3" id="KW-0677">Repeat</keyword>
<dbReference type="InterPro" id="IPR002182">
    <property type="entry name" value="NB-ARC"/>
</dbReference>
<evidence type="ECO:0000256" key="1">
    <source>
        <dbReference type="ARBA" id="ARBA00008894"/>
    </source>
</evidence>
<dbReference type="SUPFAM" id="SSF52540">
    <property type="entry name" value="P-loop containing nucleoside triphosphate hydrolases"/>
    <property type="match status" value="1"/>
</dbReference>
<evidence type="ECO:0000259" key="7">
    <source>
        <dbReference type="Pfam" id="PF18052"/>
    </source>
</evidence>
<feature type="domain" description="Disease resistance N-terminal" evidence="7">
    <location>
        <begin position="13"/>
        <end position="91"/>
    </location>
</feature>
<sequence length="261" mass="28904">MDQAAGASQGLVLSVGQLLGEEYRQLRGVGGEVAQLRDELATMNAILRMQSEAGEGSVDHFVREWMRQVREVAYDAEDCMDLYVCRCRVSRWTMRDGVLSWARQLASTLFPRRRLAAAAFHPAASGSDQLVGTEGQANTLADKLKAVDESSNLKVFSIVGFGGLGKTTLAMEVCRKLEAVFQRQAMVSVSQAFDASKDLQVLLKRILLQVIKPKKSNENNINEQQSTADIDSMDVSSLFQKLETSLTGMRYEKHVIPPFLK</sequence>
<dbReference type="STRING" id="40148.A0A0D9YQW2"/>
<dbReference type="Pfam" id="PF18052">
    <property type="entry name" value="Rx_N"/>
    <property type="match status" value="1"/>
</dbReference>
<dbReference type="PANTHER" id="PTHR19338">
    <property type="entry name" value="TRANSLOCASE OF INNER MITOCHONDRIAL MEMBRANE 13 HOMOLOG"/>
    <property type="match status" value="1"/>
</dbReference>
<dbReference type="InterPro" id="IPR041118">
    <property type="entry name" value="Rx_N"/>
</dbReference>
<evidence type="ECO:0000313" key="8">
    <source>
        <dbReference type="EnsemblPlants" id="OGLUM02G13240.1"/>
    </source>
</evidence>
<dbReference type="Gene3D" id="1.20.5.4130">
    <property type="match status" value="1"/>
</dbReference>
<dbReference type="Gene3D" id="3.40.50.300">
    <property type="entry name" value="P-loop containing nucleotide triphosphate hydrolases"/>
    <property type="match status" value="1"/>
</dbReference>
<evidence type="ECO:0000256" key="3">
    <source>
        <dbReference type="ARBA" id="ARBA00022737"/>
    </source>
</evidence>
<dbReference type="InterPro" id="IPR038005">
    <property type="entry name" value="RX-like_CC"/>
</dbReference>
<evidence type="ECO:0000256" key="5">
    <source>
        <dbReference type="ARBA" id="ARBA00022821"/>
    </source>
</evidence>
<keyword evidence="2" id="KW-0433">Leucine-rich repeat</keyword>
<dbReference type="GO" id="GO:0043531">
    <property type="term" value="F:ADP binding"/>
    <property type="evidence" value="ECO:0007669"/>
    <property type="project" value="InterPro"/>
</dbReference>
<dbReference type="eggNOG" id="KOG4658">
    <property type="taxonomic scope" value="Eukaryota"/>
</dbReference>
<feature type="domain" description="NB-ARC" evidence="6">
    <location>
        <begin position="138"/>
        <end position="225"/>
    </location>
</feature>
<dbReference type="Pfam" id="PF00931">
    <property type="entry name" value="NB-ARC"/>
    <property type="match status" value="1"/>
</dbReference>
<evidence type="ECO:0000259" key="6">
    <source>
        <dbReference type="Pfam" id="PF00931"/>
    </source>
</evidence>
<evidence type="ECO:0000256" key="4">
    <source>
        <dbReference type="ARBA" id="ARBA00022741"/>
    </source>
</evidence>
<proteinExistence type="inferred from homology"/>
<dbReference type="Proteomes" id="UP000026961">
    <property type="component" value="Chromosome 2"/>
</dbReference>
<dbReference type="GO" id="GO:0006952">
    <property type="term" value="P:defense response"/>
    <property type="evidence" value="ECO:0007669"/>
    <property type="project" value="UniProtKB-KW"/>
</dbReference>
<organism evidence="8">
    <name type="scientific">Oryza glumipatula</name>
    <dbReference type="NCBI Taxonomy" id="40148"/>
    <lineage>
        <taxon>Eukaryota</taxon>
        <taxon>Viridiplantae</taxon>
        <taxon>Streptophyta</taxon>
        <taxon>Embryophyta</taxon>
        <taxon>Tracheophyta</taxon>
        <taxon>Spermatophyta</taxon>
        <taxon>Magnoliopsida</taxon>
        <taxon>Liliopsida</taxon>
        <taxon>Poales</taxon>
        <taxon>Poaceae</taxon>
        <taxon>BOP clade</taxon>
        <taxon>Oryzoideae</taxon>
        <taxon>Oryzeae</taxon>
        <taxon>Oryzinae</taxon>
        <taxon>Oryza</taxon>
    </lineage>
</organism>
<dbReference type="CDD" id="cd14798">
    <property type="entry name" value="RX-CC_like"/>
    <property type="match status" value="1"/>
</dbReference>